<feature type="region of interest" description="Disordered" evidence="1">
    <location>
        <begin position="51"/>
        <end position="70"/>
    </location>
</feature>
<evidence type="ECO:0008006" key="4">
    <source>
        <dbReference type="Google" id="ProtNLM"/>
    </source>
</evidence>
<protein>
    <recommendedName>
        <fullName evidence="4">Protein TolB</fullName>
    </recommendedName>
</protein>
<dbReference type="InterPro" id="IPR011042">
    <property type="entry name" value="6-blade_b-propeller_TolB-like"/>
</dbReference>
<dbReference type="SUPFAM" id="SSF82171">
    <property type="entry name" value="DPP6 N-terminal domain-like"/>
    <property type="match status" value="1"/>
</dbReference>
<evidence type="ECO:0000313" key="2">
    <source>
        <dbReference type="EMBL" id="VBA35840.1"/>
    </source>
</evidence>
<evidence type="ECO:0000256" key="1">
    <source>
        <dbReference type="SAM" id="MobiDB-lite"/>
    </source>
</evidence>
<dbReference type="Gene3D" id="2.120.10.30">
    <property type="entry name" value="TolB, C-terminal domain"/>
    <property type="match status" value="1"/>
</dbReference>
<proteinExistence type="predicted"/>
<dbReference type="Proteomes" id="UP000273307">
    <property type="component" value="Unassembled WGS sequence"/>
</dbReference>
<name>A0A498PTF5_9MYCO</name>
<dbReference type="AlphaFoldDB" id="A0A498PTF5"/>
<evidence type="ECO:0000313" key="3">
    <source>
        <dbReference type="Proteomes" id="UP000273307"/>
    </source>
</evidence>
<gene>
    <name evidence="2" type="ORF">LAUMK136_01162</name>
</gene>
<accession>A0A498PTF5</accession>
<dbReference type="EMBL" id="UPHP01000027">
    <property type="protein sequence ID" value="VBA35840.1"/>
    <property type="molecule type" value="Genomic_DNA"/>
</dbReference>
<organism evidence="2 3">
    <name type="scientific">Mycobacterium attenuatum</name>
    <dbReference type="NCBI Taxonomy" id="2341086"/>
    <lineage>
        <taxon>Bacteria</taxon>
        <taxon>Bacillati</taxon>
        <taxon>Actinomycetota</taxon>
        <taxon>Actinomycetes</taxon>
        <taxon>Mycobacteriales</taxon>
        <taxon>Mycobacteriaceae</taxon>
        <taxon>Mycobacterium</taxon>
    </lineage>
</organism>
<keyword evidence="3" id="KW-1185">Reference proteome</keyword>
<dbReference type="RefSeq" id="WP_244604937.1">
    <property type="nucleotide sequence ID" value="NZ_UPHP01000027.1"/>
</dbReference>
<reference evidence="2 3" key="1">
    <citation type="submission" date="2018-09" db="EMBL/GenBank/DDBJ databases">
        <authorList>
            <person name="Tagini F."/>
        </authorList>
    </citation>
    <scope>NUCLEOTIDE SEQUENCE [LARGE SCALE GENOMIC DNA]</scope>
    <source>
        <strain evidence="2 3">MK136</strain>
    </source>
</reference>
<sequence>MTVYRFGWAGWCGPGSPVRSLGDGSGRCTRVLTAWILAQVAALTVAACASTTRTTQNPTTPAPLTLSTATSGPSQAALFYTKAGSLYISAPAGTPGRKLTTGPADTDPAPSPDLAHVAYIHKAKASDYGGELWVLDLSPEHAPLAAPRRLVDPAALPPRYGGQGSGDARTPIVHPRWSPTGNRVAFLEAGEGGGFLLVADAASGAVVSPQQRLFADDRYAWAPDGQHIAWTGGRSDVSPVDVNVLAVGATSTPVVKDSNAYSVAYDRGGQAILFTNGNASGEGYAGIPFALRDGGVYSATPGGAPTNPPAPPMSLFNGQGSYTDIAALFSGAIAFTEASTDGSSKTIQILDPQLRLSGTTIPNVAADSPGPVWGPGDVVAYLDASSGKHLIVTDLSNRTPKQVDTGVDAFAWAPQHNSTSGPR</sequence>